<dbReference type="SMART" id="SM00320">
    <property type="entry name" value="WD40"/>
    <property type="match status" value="6"/>
</dbReference>
<evidence type="ECO:0000256" key="6">
    <source>
        <dbReference type="PROSITE-ProRule" id="PRU00221"/>
    </source>
</evidence>
<reference evidence="8 10" key="1">
    <citation type="submission" date="2020-01" db="EMBL/GenBank/DDBJ databases">
        <authorList>
            <consortium name="DOE Joint Genome Institute"/>
            <person name="Haridas S."/>
            <person name="Albert R."/>
            <person name="Binder M."/>
            <person name="Bloem J."/>
            <person name="Labutti K."/>
            <person name="Salamov A."/>
            <person name="Andreopoulos B."/>
            <person name="Baker S.E."/>
            <person name="Barry K."/>
            <person name="Bills G."/>
            <person name="Bluhm B.H."/>
            <person name="Cannon C."/>
            <person name="Castanera R."/>
            <person name="Culley D.E."/>
            <person name="Daum C."/>
            <person name="Ezra D."/>
            <person name="Gonzalez J.B."/>
            <person name="Henrissat B."/>
            <person name="Kuo A."/>
            <person name="Liang C."/>
            <person name="Lipzen A."/>
            <person name="Lutzoni F."/>
            <person name="Magnuson J."/>
            <person name="Mondo S."/>
            <person name="Nolan M."/>
            <person name="Ohm R."/>
            <person name="Pangilinan J."/>
            <person name="Park H.-J."/>
            <person name="Ramirez L."/>
            <person name="Alfaro M."/>
            <person name="Sun H."/>
            <person name="Tritt A."/>
            <person name="Yoshinaga Y."/>
            <person name="Zwiers L.-H."/>
            <person name="Turgeon B.G."/>
            <person name="Goodwin S.B."/>
            <person name="Spatafora J.W."/>
            <person name="Crous P.W."/>
            <person name="Grigoriev I.V."/>
        </authorList>
    </citation>
    <scope>NUCLEOTIDE SEQUENCE</scope>
    <source>
        <strain evidence="8 10">CBS 781.70</strain>
    </source>
</reference>
<keyword evidence="9" id="KW-1185">Reference proteome</keyword>
<dbReference type="SUPFAM" id="SSF50978">
    <property type="entry name" value="WD40 repeat-like"/>
    <property type="match status" value="1"/>
</dbReference>
<keyword evidence="5" id="KW-0539">Nucleus</keyword>
<dbReference type="PRINTS" id="PR00320">
    <property type="entry name" value="GPROTEINBRPT"/>
</dbReference>
<feature type="repeat" description="WD" evidence="6">
    <location>
        <begin position="325"/>
        <end position="360"/>
    </location>
</feature>
<evidence type="ECO:0000256" key="5">
    <source>
        <dbReference type="ARBA" id="ARBA00023242"/>
    </source>
</evidence>
<proteinExistence type="predicted"/>
<dbReference type="InterPro" id="IPR050459">
    <property type="entry name" value="WD_repeat_RBAP46/RBAP48/MSI1"/>
</dbReference>
<dbReference type="GO" id="GO:0006325">
    <property type="term" value="P:chromatin organization"/>
    <property type="evidence" value="ECO:0007669"/>
    <property type="project" value="UniProtKB-KW"/>
</dbReference>
<evidence type="ECO:0000313" key="9">
    <source>
        <dbReference type="Proteomes" id="UP000504638"/>
    </source>
</evidence>
<dbReference type="InterPro" id="IPR015943">
    <property type="entry name" value="WD40/YVTN_repeat-like_dom_sf"/>
</dbReference>
<comment type="subcellular location">
    <subcellularLocation>
        <location evidence="1">Nucleus</location>
    </subcellularLocation>
</comment>
<evidence type="ECO:0000256" key="3">
    <source>
        <dbReference type="ARBA" id="ARBA00022737"/>
    </source>
</evidence>
<dbReference type="Proteomes" id="UP000504638">
    <property type="component" value="Unplaced"/>
</dbReference>
<evidence type="ECO:0000256" key="2">
    <source>
        <dbReference type="ARBA" id="ARBA00022574"/>
    </source>
</evidence>
<dbReference type="InterPro" id="IPR019775">
    <property type="entry name" value="WD40_repeat_CS"/>
</dbReference>
<reference evidence="10" key="3">
    <citation type="submission" date="2025-04" db="UniProtKB">
        <authorList>
            <consortium name="RefSeq"/>
        </authorList>
    </citation>
    <scope>IDENTIFICATION</scope>
    <source>
        <strain evidence="10">CBS 781.70</strain>
    </source>
</reference>
<evidence type="ECO:0000313" key="8">
    <source>
        <dbReference type="EMBL" id="KAF1813697.1"/>
    </source>
</evidence>
<evidence type="ECO:0000313" key="10">
    <source>
        <dbReference type="RefSeq" id="XP_033535328.1"/>
    </source>
</evidence>
<protein>
    <submittedName>
        <fullName evidence="8 10">WD40 repeat-like protein</fullName>
    </submittedName>
</protein>
<accession>A0A6G1G6K7</accession>
<dbReference type="EMBL" id="ML975154">
    <property type="protein sequence ID" value="KAF1813697.1"/>
    <property type="molecule type" value="Genomic_DNA"/>
</dbReference>
<dbReference type="OrthoDB" id="427795at2759"/>
<keyword evidence="3" id="KW-0677">Repeat</keyword>
<dbReference type="PROSITE" id="PS00678">
    <property type="entry name" value="WD_REPEATS_1"/>
    <property type="match status" value="2"/>
</dbReference>
<gene>
    <name evidence="8 10" type="ORF">P152DRAFT_465564</name>
</gene>
<feature type="repeat" description="WD" evidence="6">
    <location>
        <begin position="281"/>
        <end position="323"/>
    </location>
</feature>
<dbReference type="InterPro" id="IPR036322">
    <property type="entry name" value="WD40_repeat_dom_sf"/>
</dbReference>
<sequence>MEGGYDEEIDPNSIRDDPYREQKIINEEYKIWKKNSVLLYDLIYARALEWPSLTTQWLPDRKEAPGGDGLYQHRMLIGTNTSDGTNNYLQIAQTEIPEPGKPSITDFNEQSGEVGGHGNARKPFTFNIIQKMNHPGEVNKARYQPQNANIIATMDSTGRALIYDRTKHPLEPKSPEENQMDLQLVGHQREGFGLAWSPHDEGHLVTGTEDSTVRVWDLQGGYTKGASTIKPKTTYRNHSATVNDVQYHPIHKSWIGSVSDDLTFQVIDTRQSADKPALFKKEAHAKPINCLAFHPTWDPIVLTGSADSTVGIWDLRYLNKMSECCEGHKDAVMKLEWNPVMPNLFASSSDDRRLIMWDINRIGNEQTAEEAEDGAPELFFMHGGFTNRVADFSWNKNDPWLLAACAEDNQLQIFRPSKFVMHDAENTEVSNQAVETQH</sequence>
<evidence type="ECO:0000256" key="1">
    <source>
        <dbReference type="ARBA" id="ARBA00004123"/>
    </source>
</evidence>
<dbReference type="GeneID" id="54421208"/>
<keyword evidence="4" id="KW-0156">Chromatin regulator</keyword>
<name>A0A6G1G6K7_9PEZI</name>
<keyword evidence="2 6" id="KW-0853">WD repeat</keyword>
<dbReference type="GO" id="GO:0005634">
    <property type="term" value="C:nucleus"/>
    <property type="evidence" value="ECO:0007669"/>
    <property type="project" value="UniProtKB-SubCell"/>
</dbReference>
<organism evidence="8">
    <name type="scientific">Eremomyces bilateralis CBS 781.70</name>
    <dbReference type="NCBI Taxonomy" id="1392243"/>
    <lineage>
        <taxon>Eukaryota</taxon>
        <taxon>Fungi</taxon>
        <taxon>Dikarya</taxon>
        <taxon>Ascomycota</taxon>
        <taxon>Pezizomycotina</taxon>
        <taxon>Dothideomycetes</taxon>
        <taxon>Dothideomycetes incertae sedis</taxon>
        <taxon>Eremomycetales</taxon>
        <taxon>Eremomycetaceae</taxon>
        <taxon>Eremomyces</taxon>
    </lineage>
</organism>
<feature type="domain" description="Histone-binding protein RBBP4-like N-terminal" evidence="7">
    <location>
        <begin position="27"/>
        <end position="97"/>
    </location>
</feature>
<reference evidence="10" key="2">
    <citation type="submission" date="2020-04" db="EMBL/GenBank/DDBJ databases">
        <authorList>
            <consortium name="NCBI Genome Project"/>
        </authorList>
    </citation>
    <scope>NUCLEOTIDE SEQUENCE</scope>
    <source>
        <strain evidence="10">CBS 781.70</strain>
    </source>
</reference>
<dbReference type="AlphaFoldDB" id="A0A6G1G6K7"/>
<dbReference type="InterPro" id="IPR020472">
    <property type="entry name" value="WD40_PAC1"/>
</dbReference>
<dbReference type="PROSITE" id="PS50294">
    <property type="entry name" value="WD_REPEATS_REGION"/>
    <property type="match status" value="3"/>
</dbReference>
<dbReference type="PROSITE" id="PS50082">
    <property type="entry name" value="WD_REPEATS_2"/>
    <property type="match status" value="3"/>
</dbReference>
<evidence type="ECO:0000259" key="7">
    <source>
        <dbReference type="Pfam" id="PF12265"/>
    </source>
</evidence>
<evidence type="ECO:0000256" key="4">
    <source>
        <dbReference type="ARBA" id="ARBA00022853"/>
    </source>
</evidence>
<dbReference type="Pfam" id="PF00400">
    <property type="entry name" value="WD40"/>
    <property type="match status" value="3"/>
</dbReference>
<dbReference type="PANTHER" id="PTHR22850">
    <property type="entry name" value="WD40 REPEAT FAMILY"/>
    <property type="match status" value="1"/>
</dbReference>
<dbReference type="Pfam" id="PF12265">
    <property type="entry name" value="CAF1C_H4-bd"/>
    <property type="match status" value="1"/>
</dbReference>
<dbReference type="Gene3D" id="2.130.10.10">
    <property type="entry name" value="YVTN repeat-like/Quinoprotein amine dehydrogenase"/>
    <property type="match status" value="1"/>
</dbReference>
<dbReference type="InterPro" id="IPR022052">
    <property type="entry name" value="Histone-bd_RBBP4-like_N"/>
</dbReference>
<dbReference type="RefSeq" id="XP_033535328.1">
    <property type="nucleotide sequence ID" value="XM_033680638.1"/>
</dbReference>
<dbReference type="InterPro" id="IPR001680">
    <property type="entry name" value="WD40_rpt"/>
</dbReference>
<feature type="repeat" description="WD" evidence="6">
    <location>
        <begin position="184"/>
        <end position="219"/>
    </location>
</feature>